<dbReference type="KEGG" id="vg:80513290"/>
<evidence type="ECO:0000256" key="8">
    <source>
        <dbReference type="ARBA" id="ARBA00030268"/>
    </source>
</evidence>
<evidence type="ECO:0000256" key="9">
    <source>
        <dbReference type="ARBA" id="ARBA00049929"/>
    </source>
</evidence>
<sequence length="399" mass="45445">MQIVTPHEVSSENGFDYNIMIEQFGLQHIDNNIMESIKQLSDDIHPLLSRNIFYAHQDFDKILAAKKSGKPVYIYTGRGPSADSLHLGHLVPMMFTAWLQKILDCWVVIEMSDEEKFYFKSGTLRDFMSYTKGNALDIIACGFNVDKTFIFSSFKYGPYMRPLIASINKKSSIHLAKKIYGFKDDVNLGQISWAPYEQAPAMCGAFPHLFGDRRDVMCLVPCAIDQAPYFRSGREMAASLGYPKPALICSKFLPGLSGINNKASTTGNIPSIFLNDNRTTITKKIRKYAFSGGRDTIQEQRLLGANLQVDIAYIYLVHFLSDDEMLEKISTDYATGKLLSGEIKNILIDVIDNIVKKHQSIRSKIDNNIYHKFFTIRIQESCQEYFNQYKNEYIDISID</sequence>
<evidence type="ECO:0000256" key="6">
    <source>
        <dbReference type="ARBA" id="ARBA00022917"/>
    </source>
</evidence>
<proteinExistence type="inferred from homology"/>
<dbReference type="Proteomes" id="UP000241365">
    <property type="component" value="Segment"/>
</dbReference>
<keyword evidence="4" id="KW-0547">Nucleotide-binding</keyword>
<evidence type="ECO:0000313" key="11">
    <source>
        <dbReference type="Proteomes" id="UP000241365"/>
    </source>
</evidence>
<keyword evidence="11" id="KW-1185">Reference proteome</keyword>
<dbReference type="GeneID" id="80513290"/>
<dbReference type="PANTHER" id="PTHR10055:SF1">
    <property type="entry name" value="TRYPTOPHAN--TRNA LIGASE, CYTOPLASMIC"/>
    <property type="match status" value="1"/>
</dbReference>
<dbReference type="Pfam" id="PF00579">
    <property type="entry name" value="tRNA-synt_1b"/>
    <property type="match status" value="1"/>
</dbReference>
<dbReference type="PANTHER" id="PTHR10055">
    <property type="entry name" value="TRYPTOPHANYL-TRNA SYNTHETASE"/>
    <property type="match status" value="1"/>
</dbReference>
<comment type="catalytic activity">
    <reaction evidence="9">
        <text>tRNA(Trp) + L-tryptophan + ATP = L-tryptophyl-tRNA(Trp) + AMP + diphosphate + H(+)</text>
        <dbReference type="Rhea" id="RHEA:24080"/>
        <dbReference type="Rhea" id="RHEA-COMP:9671"/>
        <dbReference type="Rhea" id="RHEA-COMP:9705"/>
        <dbReference type="ChEBI" id="CHEBI:15378"/>
        <dbReference type="ChEBI" id="CHEBI:30616"/>
        <dbReference type="ChEBI" id="CHEBI:33019"/>
        <dbReference type="ChEBI" id="CHEBI:57912"/>
        <dbReference type="ChEBI" id="CHEBI:78442"/>
        <dbReference type="ChEBI" id="CHEBI:78535"/>
        <dbReference type="ChEBI" id="CHEBI:456215"/>
        <dbReference type="EC" id="6.1.1.2"/>
    </reaction>
</comment>
<dbReference type="InterPro" id="IPR001412">
    <property type="entry name" value="aa-tRNA-synth_I_CS"/>
</dbReference>
<reference evidence="10 11" key="1">
    <citation type="journal article" date="2016" name="Genome Announc.">
        <title>Complete Genome Sequence of a New Megavirus Family Member Isolated from an Inland Water Lake for the First Time in India.</title>
        <authorList>
            <person name="Chatterjee A."/>
            <person name="Ali F."/>
            <person name="Bange D."/>
            <person name="Kondabagil K."/>
        </authorList>
    </citation>
    <scope>NUCLEOTIDE SEQUENCE [LARGE SCALE GENOMIC DNA]</scope>
    <source>
        <strain evidence="10">1</strain>
    </source>
</reference>
<dbReference type="EMBL" id="KU877344">
    <property type="protein sequence ID" value="ANB50928.1"/>
    <property type="molecule type" value="Genomic_DNA"/>
</dbReference>
<keyword evidence="6" id="KW-0648">Protein biosynthesis</keyword>
<dbReference type="PROSITE" id="PS00178">
    <property type="entry name" value="AA_TRNA_LIGASE_I"/>
    <property type="match status" value="1"/>
</dbReference>
<keyword evidence="5" id="KW-0067">ATP-binding</keyword>
<evidence type="ECO:0000256" key="2">
    <source>
        <dbReference type="ARBA" id="ARBA00013161"/>
    </source>
</evidence>
<evidence type="ECO:0000256" key="1">
    <source>
        <dbReference type="ARBA" id="ARBA00005594"/>
    </source>
</evidence>
<keyword evidence="7" id="KW-0030">Aminoacyl-tRNA synthetase</keyword>
<evidence type="ECO:0000256" key="4">
    <source>
        <dbReference type="ARBA" id="ARBA00022741"/>
    </source>
</evidence>
<comment type="similarity">
    <text evidence="1">Belongs to the class-I aminoacyl-tRNA synthetase family.</text>
</comment>
<evidence type="ECO:0000256" key="5">
    <source>
        <dbReference type="ARBA" id="ARBA00022840"/>
    </source>
</evidence>
<accession>A0A167RNP4</accession>
<dbReference type="EC" id="6.1.1.2" evidence="2"/>
<evidence type="ECO:0000256" key="3">
    <source>
        <dbReference type="ARBA" id="ARBA00022598"/>
    </source>
</evidence>
<dbReference type="GO" id="GO:0005524">
    <property type="term" value="F:ATP binding"/>
    <property type="evidence" value="ECO:0007669"/>
    <property type="project" value="UniProtKB-KW"/>
</dbReference>
<dbReference type="RefSeq" id="YP_010776679.1">
    <property type="nucleotide sequence ID" value="NC_075034.1"/>
</dbReference>
<dbReference type="Gene3D" id="3.40.50.620">
    <property type="entry name" value="HUPs"/>
    <property type="match status" value="1"/>
</dbReference>
<dbReference type="PRINTS" id="PR01039">
    <property type="entry name" value="TRNASYNTHTRP"/>
</dbReference>
<dbReference type="FunFam" id="1.10.240.10:FF:000007">
    <property type="entry name" value="Tryptophan--tRNA ligase"/>
    <property type="match status" value="1"/>
</dbReference>
<name>A0A167RNP4_9VIRU</name>
<organism evidence="10 11">
    <name type="scientific">Powai lake megavirus</name>
    <dbReference type="NCBI Taxonomy" id="1842663"/>
    <lineage>
        <taxon>Viruses</taxon>
        <taxon>Varidnaviria</taxon>
        <taxon>Bamfordvirae</taxon>
        <taxon>Nucleocytoviricota</taxon>
        <taxon>Megaviricetes</taxon>
        <taxon>Imitervirales</taxon>
        <taxon>Mimiviridae</taxon>
        <taxon>Megamimivirinae</taxon>
        <taxon>Megavirus</taxon>
        <taxon>Megavirus powaiense</taxon>
    </lineage>
</organism>
<evidence type="ECO:0000256" key="7">
    <source>
        <dbReference type="ARBA" id="ARBA00023146"/>
    </source>
</evidence>
<protein>
    <recommendedName>
        <fullName evidence="2">tryptophan--tRNA ligase</fullName>
        <ecNumber evidence="2">6.1.1.2</ecNumber>
    </recommendedName>
    <alternativeName>
        <fullName evidence="8">Tryptophanyl-tRNA synthetase</fullName>
    </alternativeName>
</protein>
<evidence type="ECO:0000313" key="10">
    <source>
        <dbReference type="EMBL" id="ANB50928.1"/>
    </source>
</evidence>
<dbReference type="InterPro" id="IPR002305">
    <property type="entry name" value="aa-tRNA-synth_Ic"/>
</dbReference>
<dbReference type="Gene3D" id="1.10.240.10">
    <property type="entry name" value="Tyrosyl-Transfer RNA Synthetase"/>
    <property type="match status" value="1"/>
</dbReference>
<dbReference type="GO" id="GO:0004830">
    <property type="term" value="F:tryptophan-tRNA ligase activity"/>
    <property type="evidence" value="ECO:0007669"/>
    <property type="project" value="UniProtKB-EC"/>
</dbReference>
<dbReference type="NCBIfam" id="TIGR00233">
    <property type="entry name" value="trpS"/>
    <property type="match status" value="1"/>
</dbReference>
<keyword evidence="3" id="KW-0436">Ligase</keyword>
<dbReference type="SUPFAM" id="SSF52374">
    <property type="entry name" value="Nucleotidylyl transferase"/>
    <property type="match status" value="1"/>
</dbReference>
<dbReference type="InterPro" id="IPR014729">
    <property type="entry name" value="Rossmann-like_a/b/a_fold"/>
</dbReference>
<dbReference type="InterPro" id="IPR002306">
    <property type="entry name" value="Trp-tRNA-ligase"/>
</dbReference>